<evidence type="ECO:0000313" key="12">
    <source>
        <dbReference type="Proteomes" id="UP000238954"/>
    </source>
</evidence>
<sequence>MDLLQTPTPPDADNTDDTAPIDTAAPRPGRAAVEAAVRTLIAAAGDDPAREGLRDTPARVARAYGEWFSGYAIDPKAYLNRVFDEAEGYEDTVLLRDIPLVSTCEHHMAPITGRVHVAYRPRGRVVGISKLSRLVDAFGRRLQLQERLTQQIATTLFSVLKPSGVAVIVEARHGCMTTRGVNQPHVAMVTKAWLGDFREDAELRRDLLAAIPFGLDR</sequence>
<comment type="pathway">
    <text evidence="2 8">Cofactor biosynthesis; 7,8-dihydroneopterin triphosphate biosynthesis; 7,8-dihydroneopterin triphosphate from GTP: step 1/1.</text>
</comment>
<evidence type="ECO:0000256" key="2">
    <source>
        <dbReference type="ARBA" id="ARBA00005080"/>
    </source>
</evidence>
<dbReference type="GO" id="GO:0008270">
    <property type="term" value="F:zinc ion binding"/>
    <property type="evidence" value="ECO:0007669"/>
    <property type="project" value="UniProtKB-UniRule"/>
</dbReference>
<protein>
    <recommendedName>
        <fullName evidence="8">GTP cyclohydrolase 1</fullName>
        <ecNumber evidence="8">3.5.4.16</ecNumber>
    </recommendedName>
    <alternativeName>
        <fullName evidence="8">GTP cyclohydrolase I</fullName>
        <shortName evidence="8">GTP-CH-I</shortName>
    </alternativeName>
</protein>
<dbReference type="GO" id="GO:0005525">
    <property type="term" value="F:GTP binding"/>
    <property type="evidence" value="ECO:0007669"/>
    <property type="project" value="UniProtKB-KW"/>
</dbReference>
<dbReference type="InterPro" id="IPR020602">
    <property type="entry name" value="GTP_CycHdrlase_I_dom"/>
</dbReference>
<comment type="catalytic activity">
    <reaction evidence="1 8">
        <text>GTP + H2O = 7,8-dihydroneopterin 3'-triphosphate + formate + H(+)</text>
        <dbReference type="Rhea" id="RHEA:17473"/>
        <dbReference type="ChEBI" id="CHEBI:15377"/>
        <dbReference type="ChEBI" id="CHEBI:15378"/>
        <dbReference type="ChEBI" id="CHEBI:15740"/>
        <dbReference type="ChEBI" id="CHEBI:37565"/>
        <dbReference type="ChEBI" id="CHEBI:58462"/>
        <dbReference type="EC" id="3.5.4.16"/>
    </reaction>
</comment>
<dbReference type="GO" id="GO:0003934">
    <property type="term" value="F:GTP cyclohydrolase I activity"/>
    <property type="evidence" value="ECO:0007669"/>
    <property type="project" value="UniProtKB-UniRule"/>
</dbReference>
<keyword evidence="12" id="KW-1185">Reference proteome</keyword>
<dbReference type="InterPro" id="IPR001474">
    <property type="entry name" value="GTP_CycHdrlase_I"/>
</dbReference>
<dbReference type="FunFam" id="3.30.1130.10:FF:000001">
    <property type="entry name" value="GTP cyclohydrolase 1"/>
    <property type="match status" value="1"/>
</dbReference>
<dbReference type="GO" id="GO:0006729">
    <property type="term" value="P:tetrahydrobiopterin biosynthetic process"/>
    <property type="evidence" value="ECO:0007669"/>
    <property type="project" value="TreeGrafter"/>
</dbReference>
<dbReference type="AlphaFoldDB" id="A0A2S8B5N2"/>
<dbReference type="SUPFAM" id="SSF55620">
    <property type="entry name" value="Tetrahydrobiopterin biosynthesis enzymes-like"/>
    <property type="match status" value="1"/>
</dbReference>
<keyword evidence="5 8" id="KW-0554">One-carbon metabolism</keyword>
<proteinExistence type="inferred from homology"/>
<dbReference type="InterPro" id="IPR018234">
    <property type="entry name" value="GTP_CycHdrlase_I_CS"/>
</dbReference>
<feature type="compositionally biased region" description="Low complexity" evidence="9">
    <location>
        <begin position="17"/>
        <end position="26"/>
    </location>
</feature>
<feature type="binding site" evidence="8">
    <location>
        <position position="104"/>
    </location>
    <ligand>
        <name>Zn(2+)</name>
        <dbReference type="ChEBI" id="CHEBI:29105"/>
    </ligand>
</feature>
<evidence type="ECO:0000256" key="3">
    <source>
        <dbReference type="ARBA" id="ARBA00008085"/>
    </source>
</evidence>
<dbReference type="OrthoDB" id="9801207at2"/>
<evidence type="ECO:0000256" key="5">
    <source>
        <dbReference type="ARBA" id="ARBA00022563"/>
    </source>
</evidence>
<keyword evidence="8" id="KW-0479">Metal-binding</keyword>
<dbReference type="Gene3D" id="1.10.286.10">
    <property type="match status" value="1"/>
</dbReference>
<gene>
    <name evidence="8 11" type="primary">folE</name>
    <name evidence="11" type="ORF">CVO77_03560</name>
</gene>
<dbReference type="NCBIfam" id="TIGR00063">
    <property type="entry name" value="folE"/>
    <property type="match status" value="1"/>
</dbReference>
<dbReference type="GO" id="GO:0005737">
    <property type="term" value="C:cytoplasm"/>
    <property type="evidence" value="ECO:0007669"/>
    <property type="project" value="TreeGrafter"/>
</dbReference>
<dbReference type="NCBIfam" id="NF006825">
    <property type="entry name" value="PRK09347.1-2"/>
    <property type="match status" value="1"/>
</dbReference>
<dbReference type="Proteomes" id="UP000238954">
    <property type="component" value="Chromosome"/>
</dbReference>
<evidence type="ECO:0000256" key="4">
    <source>
        <dbReference type="ARBA" id="ARBA00011857"/>
    </source>
</evidence>
<dbReference type="InterPro" id="IPR043134">
    <property type="entry name" value="GTP-CH-I_N"/>
</dbReference>
<dbReference type="Pfam" id="PF01227">
    <property type="entry name" value="GTP_cyclohydroI"/>
    <property type="match status" value="1"/>
</dbReference>
<evidence type="ECO:0000256" key="1">
    <source>
        <dbReference type="ARBA" id="ARBA00001052"/>
    </source>
</evidence>
<dbReference type="EMBL" id="PHFW01000002">
    <property type="protein sequence ID" value="PQM27660.1"/>
    <property type="molecule type" value="Genomic_DNA"/>
</dbReference>
<evidence type="ECO:0000256" key="9">
    <source>
        <dbReference type="SAM" id="MobiDB-lite"/>
    </source>
</evidence>
<comment type="caution">
    <text evidence="11">The sequence shown here is derived from an EMBL/GenBank/DDBJ whole genome shotgun (WGS) entry which is preliminary data.</text>
</comment>
<dbReference type="EC" id="3.5.4.16" evidence="8"/>
<feature type="binding site" evidence="8">
    <location>
        <position position="107"/>
    </location>
    <ligand>
        <name>Zn(2+)</name>
        <dbReference type="ChEBI" id="CHEBI:29105"/>
    </ligand>
</feature>
<evidence type="ECO:0000256" key="6">
    <source>
        <dbReference type="ARBA" id="ARBA00022801"/>
    </source>
</evidence>
<dbReference type="GO" id="GO:0006730">
    <property type="term" value="P:one-carbon metabolic process"/>
    <property type="evidence" value="ECO:0007669"/>
    <property type="project" value="UniProtKB-UniRule"/>
</dbReference>
<dbReference type="FunFam" id="1.10.286.10:FF:000001">
    <property type="entry name" value="GTP cyclohydrolase 1"/>
    <property type="match status" value="1"/>
</dbReference>
<keyword evidence="7 8" id="KW-0342">GTP-binding</keyword>
<feature type="region of interest" description="Disordered" evidence="9">
    <location>
        <begin position="1"/>
        <end position="29"/>
    </location>
</feature>
<name>A0A2S8B5N2_9SPHN</name>
<evidence type="ECO:0000313" key="11">
    <source>
        <dbReference type="EMBL" id="PQM27660.1"/>
    </source>
</evidence>
<feature type="domain" description="GTP cyclohydrolase I" evidence="10">
    <location>
        <begin position="34"/>
        <end position="210"/>
    </location>
</feature>
<keyword evidence="6 8" id="KW-0378">Hydrolase</keyword>
<dbReference type="RefSeq" id="WP_105997921.1">
    <property type="nucleotide sequence ID" value="NZ_CM009578.1"/>
</dbReference>
<dbReference type="Gene3D" id="3.30.1130.10">
    <property type="match status" value="1"/>
</dbReference>
<accession>A0A2S8B5N2</accession>
<comment type="similarity">
    <text evidence="3 8">Belongs to the GTP cyclohydrolase I family.</text>
</comment>
<keyword evidence="8" id="KW-0547">Nucleotide-binding</keyword>
<dbReference type="InterPro" id="IPR043133">
    <property type="entry name" value="GTP-CH-I_C/QueF"/>
</dbReference>
<evidence type="ECO:0000259" key="10">
    <source>
        <dbReference type="Pfam" id="PF01227"/>
    </source>
</evidence>
<dbReference type="HAMAP" id="MF_00223">
    <property type="entry name" value="FolE"/>
    <property type="match status" value="1"/>
</dbReference>
<dbReference type="PROSITE" id="PS00859">
    <property type="entry name" value="GTP_CYCLOHYDROL_1_1"/>
    <property type="match status" value="1"/>
</dbReference>
<dbReference type="PANTHER" id="PTHR11109:SF7">
    <property type="entry name" value="GTP CYCLOHYDROLASE 1"/>
    <property type="match status" value="1"/>
</dbReference>
<organism evidence="11 12">
    <name type="scientific">Sphingopyxis lindanitolerans</name>
    <dbReference type="NCBI Taxonomy" id="2054227"/>
    <lineage>
        <taxon>Bacteria</taxon>
        <taxon>Pseudomonadati</taxon>
        <taxon>Pseudomonadota</taxon>
        <taxon>Alphaproteobacteria</taxon>
        <taxon>Sphingomonadales</taxon>
        <taxon>Sphingomonadaceae</taxon>
        <taxon>Sphingopyxis</taxon>
    </lineage>
</organism>
<dbReference type="NCBIfam" id="NF006826">
    <property type="entry name" value="PRK09347.1-3"/>
    <property type="match status" value="1"/>
</dbReference>
<feature type="binding site" evidence="8">
    <location>
        <position position="175"/>
    </location>
    <ligand>
        <name>Zn(2+)</name>
        <dbReference type="ChEBI" id="CHEBI:29105"/>
    </ligand>
</feature>
<comment type="subunit">
    <text evidence="8">Homopolymer.</text>
</comment>
<reference evidence="12" key="1">
    <citation type="submission" date="2017-11" db="EMBL/GenBank/DDBJ databases">
        <title>The complete genome sequence of Sphingopyxis pomeranensis sp. nov. strain WS5A3p.</title>
        <authorList>
            <person name="Kaminski M.A."/>
        </authorList>
    </citation>
    <scope>NUCLEOTIDE SEQUENCE [LARGE SCALE GENOMIC DNA]</scope>
    <source>
        <strain evidence="12">WS5A3p</strain>
    </source>
</reference>
<dbReference type="UniPathway" id="UPA00848">
    <property type="reaction ID" value="UER00151"/>
</dbReference>
<keyword evidence="8" id="KW-0862">Zinc</keyword>
<evidence type="ECO:0000256" key="7">
    <source>
        <dbReference type="ARBA" id="ARBA00023134"/>
    </source>
</evidence>
<comment type="subunit">
    <text evidence="4">Toroid-shaped homodecamer, composed of two pentamers of five dimers.</text>
</comment>
<evidence type="ECO:0000256" key="8">
    <source>
        <dbReference type="HAMAP-Rule" id="MF_00223"/>
    </source>
</evidence>
<dbReference type="GO" id="GO:0046654">
    <property type="term" value="P:tetrahydrofolate biosynthetic process"/>
    <property type="evidence" value="ECO:0007669"/>
    <property type="project" value="UniProtKB-UniRule"/>
</dbReference>
<dbReference type="PANTHER" id="PTHR11109">
    <property type="entry name" value="GTP CYCLOHYDROLASE I"/>
    <property type="match status" value="1"/>
</dbReference>